<evidence type="ECO:0000313" key="2">
    <source>
        <dbReference type="Proteomes" id="UP001237595"/>
    </source>
</evidence>
<protein>
    <submittedName>
        <fullName evidence="1">Uncharacterized protein</fullName>
    </submittedName>
</protein>
<gene>
    <name evidence="1" type="ORF">QFW96_16920</name>
</gene>
<dbReference type="Proteomes" id="UP001237595">
    <property type="component" value="Unassembled WGS sequence"/>
</dbReference>
<comment type="caution">
    <text evidence="1">The sequence shown here is derived from an EMBL/GenBank/DDBJ whole genome shotgun (WGS) entry which is preliminary data.</text>
</comment>
<dbReference type="EMBL" id="JASAOF010000010">
    <property type="protein sequence ID" value="MDI2030315.1"/>
    <property type="molecule type" value="Genomic_DNA"/>
</dbReference>
<accession>A0ABT6PR64</accession>
<reference evidence="1 2" key="1">
    <citation type="submission" date="2023-04" db="EMBL/GenBank/DDBJ databases">
        <title>Draft genome sequence of Saccharopolyspora sp. TS4A08 isolated from sweet potato rhizospheric soil.</title>
        <authorList>
            <person name="Suksaard P."/>
            <person name="Duangmal K."/>
        </authorList>
    </citation>
    <scope>NUCLEOTIDE SEQUENCE [LARGE SCALE GENOMIC DNA]</scope>
    <source>
        <strain evidence="1 2">TS4A08</strain>
    </source>
</reference>
<dbReference type="RefSeq" id="WP_281456628.1">
    <property type="nucleotide sequence ID" value="NZ_JASAOF010000010.1"/>
</dbReference>
<sequence>MESATRTVGFTAVVCDDCREQLPVLDALRESVSRTPHGVLVSAPCQLGSLWCRTRAQTSGDGTVVLVQPCDLKRRPTGPVIPVGPLRDRADLAALTGWMTSTPLSADTLPARLRTRTPATHAQNN</sequence>
<evidence type="ECO:0000313" key="1">
    <source>
        <dbReference type="EMBL" id="MDI2030315.1"/>
    </source>
</evidence>
<keyword evidence="2" id="KW-1185">Reference proteome</keyword>
<organism evidence="1 2">
    <name type="scientific">Saccharopolyspora ipomoeae</name>
    <dbReference type="NCBI Taxonomy" id="3042027"/>
    <lineage>
        <taxon>Bacteria</taxon>
        <taxon>Bacillati</taxon>
        <taxon>Actinomycetota</taxon>
        <taxon>Actinomycetes</taxon>
        <taxon>Pseudonocardiales</taxon>
        <taxon>Pseudonocardiaceae</taxon>
        <taxon>Saccharopolyspora</taxon>
    </lineage>
</organism>
<proteinExistence type="predicted"/>
<name>A0ABT6PR64_9PSEU</name>